<name>A0A8T0NPV6_PANVG</name>
<evidence type="ECO:0000313" key="4">
    <source>
        <dbReference type="Proteomes" id="UP000823388"/>
    </source>
</evidence>
<keyword evidence="4" id="KW-1185">Reference proteome</keyword>
<dbReference type="EMBL" id="CM029053">
    <property type="protein sequence ID" value="KAG2550062.1"/>
    <property type="molecule type" value="Genomic_DNA"/>
</dbReference>
<dbReference type="InterPro" id="IPR025315">
    <property type="entry name" value="DUF4220"/>
</dbReference>
<keyword evidence="1" id="KW-0812">Transmembrane</keyword>
<feature type="transmembrane region" description="Helical" evidence="1">
    <location>
        <begin position="87"/>
        <end position="106"/>
    </location>
</feature>
<dbReference type="PANTHER" id="PTHR31325">
    <property type="entry name" value="OS01G0798800 PROTEIN-RELATED"/>
    <property type="match status" value="1"/>
</dbReference>
<dbReference type="Pfam" id="PF13968">
    <property type="entry name" value="DUF4220"/>
    <property type="match status" value="1"/>
</dbReference>
<sequence length="252" mass="28701">MGHAGTLFHRFNNVLETRVSTIRIEALSALVAFVMSFLVIFGSWRRWCTHWFIRKGVMAAYTLSFILVTYTIGLMQSATVKVEVYPIWAVCFFTVFGCTNSISAYTLDDNYRLWPLVYQSILYTIYVLLILFSVADGVTFIAVFPMLIISLVKVYIRIGSSFVATNSWLGCKISIDLMENKGFYTACSEDNREFFAARCSENSLLQWLACYVSWHSQSSVQPGYFRVVAGMTPPPLPMCLSPKLHKRTMLSR</sequence>
<feature type="transmembrane region" description="Helical" evidence="1">
    <location>
        <begin position="113"/>
        <end position="132"/>
    </location>
</feature>
<reference evidence="3" key="1">
    <citation type="submission" date="2020-05" db="EMBL/GenBank/DDBJ databases">
        <title>WGS assembly of Panicum virgatum.</title>
        <authorList>
            <person name="Lovell J.T."/>
            <person name="Jenkins J."/>
            <person name="Shu S."/>
            <person name="Juenger T.E."/>
            <person name="Schmutz J."/>
        </authorList>
    </citation>
    <scope>NUCLEOTIDE SEQUENCE</scope>
    <source>
        <strain evidence="3">AP13</strain>
    </source>
</reference>
<feature type="transmembrane region" description="Helical" evidence="1">
    <location>
        <begin position="56"/>
        <end position="75"/>
    </location>
</feature>
<evidence type="ECO:0000256" key="1">
    <source>
        <dbReference type="SAM" id="Phobius"/>
    </source>
</evidence>
<keyword evidence="1" id="KW-1133">Transmembrane helix</keyword>
<dbReference type="Proteomes" id="UP000823388">
    <property type="component" value="Chromosome 9K"/>
</dbReference>
<dbReference type="AlphaFoldDB" id="A0A8T0NPV6"/>
<gene>
    <name evidence="3" type="ORF">PVAP13_9KG242200</name>
</gene>
<keyword evidence="1" id="KW-0472">Membrane</keyword>
<comment type="caution">
    <text evidence="3">The sequence shown here is derived from an EMBL/GenBank/DDBJ whole genome shotgun (WGS) entry which is preliminary data.</text>
</comment>
<feature type="domain" description="DUF4220" evidence="2">
    <location>
        <begin position="59"/>
        <end position="165"/>
    </location>
</feature>
<organism evidence="3 4">
    <name type="scientific">Panicum virgatum</name>
    <name type="common">Blackwell switchgrass</name>
    <dbReference type="NCBI Taxonomy" id="38727"/>
    <lineage>
        <taxon>Eukaryota</taxon>
        <taxon>Viridiplantae</taxon>
        <taxon>Streptophyta</taxon>
        <taxon>Embryophyta</taxon>
        <taxon>Tracheophyta</taxon>
        <taxon>Spermatophyta</taxon>
        <taxon>Magnoliopsida</taxon>
        <taxon>Liliopsida</taxon>
        <taxon>Poales</taxon>
        <taxon>Poaceae</taxon>
        <taxon>PACMAD clade</taxon>
        <taxon>Panicoideae</taxon>
        <taxon>Panicodae</taxon>
        <taxon>Paniceae</taxon>
        <taxon>Panicinae</taxon>
        <taxon>Panicum</taxon>
        <taxon>Panicum sect. Hiantes</taxon>
    </lineage>
</organism>
<feature type="transmembrane region" description="Helical" evidence="1">
    <location>
        <begin position="26"/>
        <end position="44"/>
    </location>
</feature>
<accession>A0A8T0NPV6</accession>
<protein>
    <recommendedName>
        <fullName evidence="2">DUF4220 domain-containing protein</fullName>
    </recommendedName>
</protein>
<proteinExistence type="predicted"/>
<feature type="transmembrane region" description="Helical" evidence="1">
    <location>
        <begin position="138"/>
        <end position="156"/>
    </location>
</feature>
<evidence type="ECO:0000259" key="2">
    <source>
        <dbReference type="Pfam" id="PF13968"/>
    </source>
</evidence>
<evidence type="ECO:0000313" key="3">
    <source>
        <dbReference type="EMBL" id="KAG2550062.1"/>
    </source>
</evidence>